<proteinExistence type="predicted"/>
<reference evidence="1 2" key="1">
    <citation type="submission" date="2016-12" db="EMBL/GenBank/DDBJ databases">
        <authorList>
            <person name="Song W.-J."/>
            <person name="Kurnit D.M."/>
        </authorList>
    </citation>
    <scope>NUCLEOTIDE SEQUENCE [LARGE SCALE GENOMIC DNA]</scope>
    <source>
        <strain evidence="1 2">STM7296</strain>
    </source>
</reference>
<keyword evidence="2" id="KW-1185">Reference proteome</keyword>
<evidence type="ECO:0000313" key="1">
    <source>
        <dbReference type="EMBL" id="SIT34850.1"/>
    </source>
</evidence>
<sequence>MMSESRSECVILARAVLVDRKENEPAGLAQEAETARCRTRGALNLSTADQRQDRERRRSVDSFASALNAMNGVTSPQSALNLSLRIGPDCAPGRRFNGRSFGG</sequence>
<name>A0A1N7RI81_9BURK</name>
<accession>A0A1N7RI81</accession>
<gene>
    <name evidence="1" type="ORF">BN2475_10006</name>
</gene>
<dbReference type="EMBL" id="CYGX02000001">
    <property type="protein sequence ID" value="SIT34850.1"/>
    <property type="molecule type" value="Genomic_DNA"/>
</dbReference>
<protein>
    <submittedName>
        <fullName evidence="1">Uncharacterized protein</fullName>
    </submittedName>
</protein>
<dbReference type="STRING" id="1247936.BN2475_10006"/>
<dbReference type="AlphaFoldDB" id="A0A1N7RI81"/>
<evidence type="ECO:0000313" key="2">
    <source>
        <dbReference type="Proteomes" id="UP000187012"/>
    </source>
</evidence>
<dbReference type="Proteomes" id="UP000187012">
    <property type="component" value="Unassembled WGS sequence"/>
</dbReference>
<organism evidence="1 2">
    <name type="scientific">Paraburkholderia ribeironis</name>
    <dbReference type="NCBI Taxonomy" id="1247936"/>
    <lineage>
        <taxon>Bacteria</taxon>
        <taxon>Pseudomonadati</taxon>
        <taxon>Pseudomonadota</taxon>
        <taxon>Betaproteobacteria</taxon>
        <taxon>Burkholderiales</taxon>
        <taxon>Burkholderiaceae</taxon>
        <taxon>Paraburkholderia</taxon>
    </lineage>
</organism>